<dbReference type="Pfam" id="PF13432">
    <property type="entry name" value="TPR_16"/>
    <property type="match status" value="1"/>
</dbReference>
<reference evidence="2 3" key="1">
    <citation type="submission" date="2017-01" db="EMBL/GenBank/DDBJ databases">
        <title>Novel large sulfur bacteria in the metagenomes of groundwater-fed chemosynthetic microbial mats in the Lake Huron basin.</title>
        <authorList>
            <person name="Sharrar A.M."/>
            <person name="Flood B.E."/>
            <person name="Bailey J.V."/>
            <person name="Jones D.S."/>
            <person name="Biddanda B."/>
            <person name="Ruberg S.A."/>
            <person name="Marcus D.N."/>
            <person name="Dick G.J."/>
        </authorList>
    </citation>
    <scope>NUCLEOTIDE SEQUENCE [LARGE SCALE GENOMIC DNA]</scope>
    <source>
        <strain evidence="2">A7</strain>
    </source>
</reference>
<name>A0A1W9KY28_9BURK</name>
<feature type="repeat" description="TPR" evidence="1">
    <location>
        <begin position="110"/>
        <end position="143"/>
    </location>
</feature>
<dbReference type="PROSITE" id="PS50005">
    <property type="entry name" value="TPR"/>
    <property type="match status" value="2"/>
</dbReference>
<dbReference type="AlphaFoldDB" id="A0A1W9KY28"/>
<proteinExistence type="predicted"/>
<dbReference type="SMART" id="SM00028">
    <property type="entry name" value="TPR"/>
    <property type="match status" value="4"/>
</dbReference>
<dbReference type="Pfam" id="PF13414">
    <property type="entry name" value="TPR_11"/>
    <property type="match status" value="1"/>
</dbReference>
<evidence type="ECO:0000256" key="1">
    <source>
        <dbReference type="PROSITE-ProRule" id="PRU00339"/>
    </source>
</evidence>
<dbReference type="EMBL" id="MTEI01000002">
    <property type="protein sequence ID" value="OQW89548.1"/>
    <property type="molecule type" value="Genomic_DNA"/>
</dbReference>
<evidence type="ECO:0000313" key="2">
    <source>
        <dbReference type="EMBL" id="OQW89548.1"/>
    </source>
</evidence>
<protein>
    <submittedName>
        <fullName evidence="2">Uncharacterized protein</fullName>
    </submittedName>
</protein>
<dbReference type="PANTHER" id="PTHR44809">
    <property type="match status" value="1"/>
</dbReference>
<evidence type="ECO:0000313" key="3">
    <source>
        <dbReference type="Proteomes" id="UP000192505"/>
    </source>
</evidence>
<dbReference type="Gene3D" id="1.25.40.10">
    <property type="entry name" value="Tetratricopeptide repeat domain"/>
    <property type="match status" value="2"/>
</dbReference>
<gene>
    <name evidence="2" type="ORF">BWK72_04535</name>
</gene>
<dbReference type="InterPro" id="IPR011990">
    <property type="entry name" value="TPR-like_helical_dom_sf"/>
</dbReference>
<dbReference type="PANTHER" id="PTHR44809:SF1">
    <property type="entry name" value="PROTEIN O-MANNOSYL-TRANSFERASE TMTC1"/>
    <property type="match status" value="1"/>
</dbReference>
<dbReference type="Pfam" id="PF01075">
    <property type="entry name" value="Glyco_transf_9"/>
    <property type="match status" value="1"/>
</dbReference>
<feature type="repeat" description="TPR" evidence="1">
    <location>
        <begin position="42"/>
        <end position="75"/>
    </location>
</feature>
<dbReference type="SUPFAM" id="SSF53756">
    <property type="entry name" value="UDP-Glycosyltransferase/glycogen phosphorylase"/>
    <property type="match status" value="1"/>
</dbReference>
<organism evidence="2 3">
    <name type="scientific">Rhodoferax ferrireducens</name>
    <dbReference type="NCBI Taxonomy" id="192843"/>
    <lineage>
        <taxon>Bacteria</taxon>
        <taxon>Pseudomonadati</taxon>
        <taxon>Pseudomonadota</taxon>
        <taxon>Betaproteobacteria</taxon>
        <taxon>Burkholderiales</taxon>
        <taxon>Comamonadaceae</taxon>
        <taxon>Rhodoferax</taxon>
    </lineage>
</organism>
<dbReference type="Gene3D" id="3.40.50.2000">
    <property type="entry name" value="Glycogen Phosphorylase B"/>
    <property type="match status" value="1"/>
</dbReference>
<dbReference type="Proteomes" id="UP000192505">
    <property type="component" value="Unassembled WGS sequence"/>
</dbReference>
<accession>A0A1W9KY28</accession>
<dbReference type="SUPFAM" id="SSF48452">
    <property type="entry name" value="TPR-like"/>
    <property type="match status" value="1"/>
</dbReference>
<comment type="caution">
    <text evidence="2">The sequence shown here is derived from an EMBL/GenBank/DDBJ whole genome shotgun (WGS) entry which is preliminary data.</text>
</comment>
<dbReference type="GO" id="GO:0016757">
    <property type="term" value="F:glycosyltransferase activity"/>
    <property type="evidence" value="ECO:0007669"/>
    <property type="project" value="InterPro"/>
</dbReference>
<sequence length="466" mass="52245">MNTSQEQAEQLFAQSSSEMQADHFDTAEALLVKALNMDPRLAEAHANLAWLLDRRGSVSEAVRHYELAIELQPDNARIHLNFGATLAELKFFHAAEAAYHKALLVDPTLPGTWCNLGALLAQNGRDDEAETMLGKALALDPAHVAAHFNLACLLLRKGRFEEGWHHLEFRDWYHPAEERLRCRRWKGQSLQDRVVLVMCEAGFGDMIQFCRYVAVLRAQGAAQVDVLSHPDLKPLLQTLDGVGDVFAMDDDTSASDWDYWVPVMSLPLYSGTRLDAIPAVIPYLQAPADRLVYWRQKIDQLSPRPGLRVGLVWHGNPAFENDAQRSLPSVQTLAPLWRVPGVQFFSLQKGNGEREVKRFQATQPMTDLAPDLKGFADTAAAIEQLDLVISVDTAVAHLAAALGKPCWLLLPAFMTDWRWLEERTDSPWYPQVMRLWRQPTGNDWAPVVAQVQAALQAWAQPVKPAN</sequence>
<dbReference type="InterPro" id="IPR019734">
    <property type="entry name" value="TPR_rpt"/>
</dbReference>
<keyword evidence="1" id="KW-0802">TPR repeat</keyword>
<dbReference type="InterPro" id="IPR002201">
    <property type="entry name" value="Glyco_trans_9"/>
</dbReference>
<dbReference type="InterPro" id="IPR052943">
    <property type="entry name" value="TMTC_O-mannosyl-trnsfr"/>
</dbReference>